<dbReference type="Proteomes" id="UP000325313">
    <property type="component" value="Unassembled WGS sequence"/>
</dbReference>
<dbReference type="EMBL" id="VDEP01000350">
    <property type="protein sequence ID" value="KAA1097190.1"/>
    <property type="molecule type" value="Genomic_DNA"/>
</dbReference>
<evidence type="ECO:0000256" key="1">
    <source>
        <dbReference type="SAM" id="MobiDB-lite"/>
    </source>
</evidence>
<proteinExistence type="predicted"/>
<reference evidence="2 3" key="1">
    <citation type="submission" date="2019-05" db="EMBL/GenBank/DDBJ databases">
        <title>Emergence of the Ug99 lineage of the wheat stem rust pathogen through somatic hybridization.</title>
        <authorList>
            <person name="Li F."/>
            <person name="Upadhyaya N.M."/>
            <person name="Sperschneider J."/>
            <person name="Matny O."/>
            <person name="Nguyen-Phuc H."/>
            <person name="Mago R."/>
            <person name="Raley C."/>
            <person name="Miller M.E."/>
            <person name="Silverstein K.A.T."/>
            <person name="Henningsen E."/>
            <person name="Hirsch C.D."/>
            <person name="Visser B."/>
            <person name="Pretorius Z.A."/>
            <person name="Steffenson B.J."/>
            <person name="Schwessinger B."/>
            <person name="Dodds P.N."/>
            <person name="Figueroa M."/>
        </authorList>
    </citation>
    <scope>NUCLEOTIDE SEQUENCE [LARGE SCALE GENOMIC DNA]</scope>
    <source>
        <strain evidence="2 3">Ug99</strain>
    </source>
</reference>
<comment type="caution">
    <text evidence="2">The sequence shown here is derived from an EMBL/GenBank/DDBJ whole genome shotgun (WGS) entry which is preliminary data.</text>
</comment>
<organism evidence="2 3">
    <name type="scientific">Puccinia graminis f. sp. tritici</name>
    <dbReference type="NCBI Taxonomy" id="56615"/>
    <lineage>
        <taxon>Eukaryota</taxon>
        <taxon>Fungi</taxon>
        <taxon>Dikarya</taxon>
        <taxon>Basidiomycota</taxon>
        <taxon>Pucciniomycotina</taxon>
        <taxon>Pucciniomycetes</taxon>
        <taxon>Pucciniales</taxon>
        <taxon>Pucciniaceae</taxon>
        <taxon>Puccinia</taxon>
    </lineage>
</organism>
<name>A0A5B0P985_PUCGR</name>
<dbReference type="AlphaFoldDB" id="A0A5B0P985"/>
<feature type="region of interest" description="Disordered" evidence="1">
    <location>
        <begin position="1"/>
        <end position="20"/>
    </location>
</feature>
<evidence type="ECO:0000313" key="3">
    <source>
        <dbReference type="Proteomes" id="UP000325313"/>
    </source>
</evidence>
<protein>
    <submittedName>
        <fullName evidence="2">Uncharacterized protein</fullName>
    </submittedName>
</protein>
<sequence length="93" mass="10059">MRSSQSGPTDEDARPPAWGEGLHLFSVSTSDGDGCWASALQQQTGHHFEIGNAHHSRVRANTNPWRGLSFWHATSEAPLIPQLGDLIVAAESL</sequence>
<gene>
    <name evidence="2" type="ORF">PGTUg99_009723</name>
</gene>
<accession>A0A5B0P985</accession>
<evidence type="ECO:0000313" key="2">
    <source>
        <dbReference type="EMBL" id="KAA1097190.1"/>
    </source>
</evidence>